<dbReference type="InterPro" id="IPR051449">
    <property type="entry name" value="ABC-2_transporter_component"/>
</dbReference>
<dbReference type="GeneID" id="24818733"/>
<dbReference type="OrthoDB" id="101939at2157"/>
<gene>
    <name evidence="10" type="ORF">Mpt1_c10710</name>
</gene>
<dbReference type="Gene3D" id="3.40.1710.10">
    <property type="entry name" value="abc type-2 transporter like domain"/>
    <property type="match status" value="1"/>
</dbReference>
<feature type="transmembrane region" description="Helical" evidence="8">
    <location>
        <begin position="398"/>
        <end position="424"/>
    </location>
</feature>
<evidence type="ECO:0000256" key="5">
    <source>
        <dbReference type="ARBA" id="ARBA00022692"/>
    </source>
</evidence>
<evidence type="ECO:0000313" key="10">
    <source>
        <dbReference type="EMBL" id="AIZ56939.1"/>
    </source>
</evidence>
<dbReference type="InterPro" id="IPR013525">
    <property type="entry name" value="ABC2_TM"/>
</dbReference>
<evidence type="ECO:0000259" key="9">
    <source>
        <dbReference type="PROSITE" id="PS51012"/>
    </source>
</evidence>
<evidence type="ECO:0000256" key="4">
    <source>
        <dbReference type="ARBA" id="ARBA00022475"/>
    </source>
</evidence>
<dbReference type="PROSITE" id="PS51012">
    <property type="entry name" value="ABC_TM2"/>
    <property type="match status" value="1"/>
</dbReference>
<protein>
    <submittedName>
        <fullName evidence="10">ABC-2 family transporter protein</fullName>
    </submittedName>
</protein>
<dbReference type="PANTHER" id="PTHR30294">
    <property type="entry name" value="MEMBRANE COMPONENT OF ABC TRANSPORTER YHHJ-RELATED"/>
    <property type="match status" value="1"/>
</dbReference>
<dbReference type="EMBL" id="CP010070">
    <property type="protein sequence ID" value="AIZ56939.1"/>
    <property type="molecule type" value="Genomic_DNA"/>
</dbReference>
<dbReference type="InterPro" id="IPR047817">
    <property type="entry name" value="ABC2_TM_bact-type"/>
</dbReference>
<evidence type="ECO:0000256" key="6">
    <source>
        <dbReference type="ARBA" id="ARBA00022989"/>
    </source>
</evidence>
<dbReference type="STRING" id="1577791.Mpt1_c10710"/>
<evidence type="ECO:0000256" key="1">
    <source>
        <dbReference type="ARBA" id="ARBA00004651"/>
    </source>
</evidence>
<keyword evidence="7 8" id="KW-0472">Membrane</keyword>
<feature type="transmembrane region" description="Helical" evidence="8">
    <location>
        <begin position="271"/>
        <end position="297"/>
    </location>
</feature>
<feature type="transmembrane region" description="Helical" evidence="8">
    <location>
        <begin position="354"/>
        <end position="378"/>
    </location>
</feature>
<keyword evidence="5 8" id="KW-0812">Transmembrane</keyword>
<evidence type="ECO:0000313" key="11">
    <source>
        <dbReference type="Proteomes" id="UP000030787"/>
    </source>
</evidence>
<dbReference type="Proteomes" id="UP000030787">
    <property type="component" value="Chromosome"/>
</dbReference>
<feature type="transmembrane region" description="Helical" evidence="8">
    <location>
        <begin position="317"/>
        <end position="342"/>
    </location>
</feature>
<keyword evidence="11" id="KW-1185">Reference proteome</keyword>
<dbReference type="KEGG" id="mear:Mpt1_c10710"/>
<organism evidence="10 11">
    <name type="scientific">Candidatus Methanoplasma termitum</name>
    <dbReference type="NCBI Taxonomy" id="1577791"/>
    <lineage>
        <taxon>Archaea</taxon>
        <taxon>Methanobacteriati</taxon>
        <taxon>Thermoplasmatota</taxon>
        <taxon>Thermoplasmata</taxon>
        <taxon>Methanomassiliicoccales</taxon>
        <taxon>Methanomassiliicoccaceae</taxon>
        <taxon>Candidatus Methanoplasma</taxon>
    </lineage>
</organism>
<dbReference type="HOGENOM" id="CLU_050524_0_0_2"/>
<keyword evidence="4" id="KW-1003">Cell membrane</keyword>
<evidence type="ECO:0000256" key="3">
    <source>
        <dbReference type="ARBA" id="ARBA00022448"/>
    </source>
</evidence>
<comment type="subcellular location">
    <subcellularLocation>
        <location evidence="1">Cell membrane</location>
        <topology evidence="1">Multi-pass membrane protein</topology>
    </subcellularLocation>
</comment>
<name>A0A0A7LCZ0_9ARCH</name>
<proteinExistence type="inferred from homology"/>
<reference evidence="10 11" key="1">
    <citation type="journal article" date="2014" name="Appl. Environ. Microbiol.">
        <title>Comparative Genome Analysis of 'Candidatus Methanoplasma termitum' Indicates a New Mode of Energy Metabolism in the Seventh Order of Methanogens.</title>
        <authorList>
            <person name="Lang K."/>
            <person name="Schuldes J."/>
            <person name="Klingl A."/>
            <person name="Poehlein A."/>
            <person name="Daniel R."/>
            <person name="Brune A."/>
        </authorList>
    </citation>
    <scope>NUCLEOTIDE SEQUENCE [LARGE SCALE GENOMIC DNA]</scope>
    <source>
        <strain evidence="11">Mpt1</strain>
    </source>
</reference>
<accession>A0A0A7LCZ0</accession>
<feature type="domain" description="ABC transmembrane type-2" evidence="9">
    <location>
        <begin position="180"/>
        <end position="430"/>
    </location>
</feature>
<keyword evidence="6 8" id="KW-1133">Transmembrane helix</keyword>
<feature type="transmembrane region" description="Helical" evidence="8">
    <location>
        <begin position="223"/>
        <end position="241"/>
    </location>
</feature>
<dbReference type="Pfam" id="PF12698">
    <property type="entry name" value="ABC2_membrane_3"/>
    <property type="match status" value="1"/>
</dbReference>
<evidence type="ECO:0000256" key="7">
    <source>
        <dbReference type="ARBA" id="ARBA00023136"/>
    </source>
</evidence>
<evidence type="ECO:0000256" key="8">
    <source>
        <dbReference type="SAM" id="Phobius"/>
    </source>
</evidence>
<sequence length="463" mass="49754">MNHLVNLTKKELKELLTPAALIPIVVIALIFVLIGSAVGGEVSNATGAQKIGFVNNDVPTPGETDFSLTVYEGIINFYNTTYGLSLDDKNAGDYIITLDAGTAEQITQEMIDKGIGAAIGIDPGFSDKINTRDPNVPGTISTYYVFQNKGLVSSATGDISTLTTFTFISHEISVNLAGNDTDAQFILTPVVMSGNPYTNINGTIYNDGVTPSLISSSLQSQNTLVPIIIMIVIMMIGSMVISSMGNEKENKTLETLLTIPVSRTTIVFSKLLGSAIVGLIYGIIYMIGMSVYISNISGSIAGANLSDYGLGMGIEDYAIMGIMIFLAIFCGLGLCMIMGAFAKNYRAAQTMLMPITVLAIVPMFVTLFSSWSALPTFLKGVMFAIPFSHPMMAMNNLMFGNMTLIFAGIVYMLIFALVTILITVRIYKSDILLTGIGKGSGKSLLERRRALLMSGFAYIRKQK</sequence>
<dbReference type="GO" id="GO:0140359">
    <property type="term" value="F:ABC-type transporter activity"/>
    <property type="evidence" value="ECO:0007669"/>
    <property type="project" value="InterPro"/>
</dbReference>
<evidence type="ECO:0000256" key="2">
    <source>
        <dbReference type="ARBA" id="ARBA00007783"/>
    </source>
</evidence>
<comment type="similarity">
    <text evidence="2">Belongs to the ABC-2 integral membrane protein family.</text>
</comment>
<dbReference type="GO" id="GO:0005886">
    <property type="term" value="C:plasma membrane"/>
    <property type="evidence" value="ECO:0007669"/>
    <property type="project" value="UniProtKB-SubCell"/>
</dbReference>
<dbReference type="RefSeq" id="WP_048112870.1">
    <property type="nucleotide sequence ID" value="NZ_CP010070.1"/>
</dbReference>
<keyword evidence="3" id="KW-0813">Transport</keyword>
<feature type="transmembrane region" description="Helical" evidence="8">
    <location>
        <begin position="20"/>
        <end position="40"/>
    </location>
</feature>
<dbReference type="AlphaFoldDB" id="A0A0A7LCZ0"/>
<dbReference type="PANTHER" id="PTHR30294:SF29">
    <property type="entry name" value="MULTIDRUG ABC TRANSPORTER PERMEASE YBHS-RELATED"/>
    <property type="match status" value="1"/>
</dbReference>